<gene>
    <name evidence="3" type="ORF">CC1G_06241</name>
</gene>
<dbReference type="PANTHER" id="PTHR12486">
    <property type="entry name" value="APRATAXIN-RELATED"/>
    <property type="match status" value="1"/>
</dbReference>
<dbReference type="OMA" id="CASELRW"/>
<evidence type="ECO:0000256" key="2">
    <source>
        <dbReference type="ARBA" id="ARBA00022801"/>
    </source>
</evidence>
<evidence type="ECO:0000313" key="4">
    <source>
        <dbReference type="Proteomes" id="UP000001861"/>
    </source>
</evidence>
<dbReference type="GO" id="GO:0016787">
    <property type="term" value="F:hydrolase activity"/>
    <property type="evidence" value="ECO:0007669"/>
    <property type="project" value="UniProtKB-KW"/>
</dbReference>
<organism evidence="3 4">
    <name type="scientific">Coprinopsis cinerea (strain Okayama-7 / 130 / ATCC MYA-4618 / FGSC 9003)</name>
    <name type="common">Inky cap fungus</name>
    <name type="synonym">Hormographiella aspergillata</name>
    <dbReference type="NCBI Taxonomy" id="240176"/>
    <lineage>
        <taxon>Eukaryota</taxon>
        <taxon>Fungi</taxon>
        <taxon>Dikarya</taxon>
        <taxon>Basidiomycota</taxon>
        <taxon>Agaricomycotina</taxon>
        <taxon>Agaricomycetes</taxon>
        <taxon>Agaricomycetidae</taxon>
        <taxon>Agaricales</taxon>
        <taxon>Agaricineae</taxon>
        <taxon>Psathyrellaceae</taxon>
        <taxon>Coprinopsis</taxon>
    </lineage>
</organism>
<keyword evidence="1" id="KW-0547">Nucleotide-binding</keyword>
<keyword evidence="4" id="KW-1185">Reference proteome</keyword>
<evidence type="ECO:0000256" key="1">
    <source>
        <dbReference type="ARBA" id="ARBA00022741"/>
    </source>
</evidence>
<dbReference type="SUPFAM" id="SSF54197">
    <property type="entry name" value="HIT-like"/>
    <property type="match status" value="1"/>
</dbReference>
<dbReference type="GeneID" id="6013201"/>
<accession>A8NVC4</accession>
<dbReference type="EMBL" id="AACS02000004">
    <property type="protein sequence ID" value="EAU85225.2"/>
    <property type="molecule type" value="Genomic_DNA"/>
</dbReference>
<dbReference type="InParanoid" id="A8NVC4"/>
<reference evidence="3 4" key="1">
    <citation type="journal article" date="2010" name="Proc. Natl. Acad. Sci. U.S.A.">
        <title>Insights into evolution of multicellular fungi from the assembled chromosomes of the mushroom Coprinopsis cinerea (Coprinus cinereus).</title>
        <authorList>
            <person name="Stajich J.E."/>
            <person name="Wilke S.K."/>
            <person name="Ahren D."/>
            <person name="Au C.H."/>
            <person name="Birren B.W."/>
            <person name="Borodovsky M."/>
            <person name="Burns C."/>
            <person name="Canback B."/>
            <person name="Casselton L.A."/>
            <person name="Cheng C.K."/>
            <person name="Deng J."/>
            <person name="Dietrich F.S."/>
            <person name="Fargo D.C."/>
            <person name="Farman M.L."/>
            <person name="Gathman A.C."/>
            <person name="Goldberg J."/>
            <person name="Guigo R."/>
            <person name="Hoegger P.J."/>
            <person name="Hooker J.B."/>
            <person name="Huggins A."/>
            <person name="James T.Y."/>
            <person name="Kamada T."/>
            <person name="Kilaru S."/>
            <person name="Kodira C."/>
            <person name="Kues U."/>
            <person name="Kupfer D."/>
            <person name="Kwan H.S."/>
            <person name="Lomsadze A."/>
            <person name="Li W."/>
            <person name="Lilly W.W."/>
            <person name="Ma L.J."/>
            <person name="Mackey A.J."/>
            <person name="Manning G."/>
            <person name="Martin F."/>
            <person name="Muraguchi H."/>
            <person name="Natvig D.O."/>
            <person name="Palmerini H."/>
            <person name="Ramesh M.A."/>
            <person name="Rehmeyer C.J."/>
            <person name="Roe B.A."/>
            <person name="Shenoy N."/>
            <person name="Stanke M."/>
            <person name="Ter-Hovhannisyan V."/>
            <person name="Tunlid A."/>
            <person name="Velagapudi R."/>
            <person name="Vision T.J."/>
            <person name="Zeng Q."/>
            <person name="Zolan M.E."/>
            <person name="Pukkila P.J."/>
        </authorList>
    </citation>
    <scope>NUCLEOTIDE SEQUENCE [LARGE SCALE GENOMIC DNA]</scope>
    <source>
        <strain evidence="4">Okayama-7 / 130 / ATCC MYA-4618 / FGSC 9003</strain>
    </source>
</reference>
<proteinExistence type="predicted"/>
<comment type="caution">
    <text evidence="3">The sequence shown here is derived from an EMBL/GenBank/DDBJ whole genome shotgun (WGS) entry which is preliminary data.</text>
</comment>
<evidence type="ECO:0000313" key="3">
    <source>
        <dbReference type="EMBL" id="EAU85225.2"/>
    </source>
</evidence>
<dbReference type="eggNOG" id="KOG4359">
    <property type="taxonomic scope" value="Eukaryota"/>
</dbReference>
<dbReference type="Proteomes" id="UP000001861">
    <property type="component" value="Unassembled WGS sequence"/>
</dbReference>
<dbReference type="AlphaFoldDB" id="A8NVC4"/>
<dbReference type="InterPro" id="IPR036265">
    <property type="entry name" value="HIT-like_sf"/>
</dbReference>
<dbReference type="PANTHER" id="PTHR12486:SF5">
    <property type="entry name" value="ADENOSINE 5'-MONOPHOSPHORAMIDASE HINT3"/>
    <property type="match status" value="1"/>
</dbReference>
<keyword evidence="2" id="KW-0378">Hydrolase</keyword>
<evidence type="ECO:0008006" key="5">
    <source>
        <dbReference type="Google" id="ProtNLM"/>
    </source>
</evidence>
<sequence length="136" mass="15528">MLTRGLITSRLFGRTTYSLRLKTVARPPNTISCIKSLTKDDTQFLKDMHQAGIGILDRLNIPEHERRMGFHIPPYNSIDHLHLHVHALPYKSAFRALKYPVVKGWGPYHKGLSWFAEIRQSIAVLESGRRVGVLPC</sequence>
<dbReference type="Pfam" id="PF11969">
    <property type="entry name" value="DcpS_C"/>
    <property type="match status" value="1"/>
</dbReference>
<dbReference type="KEGG" id="cci:CC1G_06241"/>
<dbReference type="GO" id="GO:0000166">
    <property type="term" value="F:nucleotide binding"/>
    <property type="evidence" value="ECO:0007669"/>
    <property type="project" value="UniProtKB-KW"/>
</dbReference>
<protein>
    <recommendedName>
        <fullName evidence="5">HIT domain-containing protein</fullName>
    </recommendedName>
</protein>
<dbReference type="VEuPathDB" id="FungiDB:CC1G_06241"/>
<dbReference type="HOGENOM" id="CLU_1875331_0_0_1"/>
<dbReference type="OrthoDB" id="1915375at2759"/>
<dbReference type="RefSeq" id="XP_001836654.2">
    <property type="nucleotide sequence ID" value="XM_001836602.2"/>
</dbReference>
<dbReference type="Gene3D" id="3.30.428.10">
    <property type="entry name" value="HIT-like"/>
    <property type="match status" value="1"/>
</dbReference>
<name>A8NVC4_COPC7</name>